<feature type="compositionally biased region" description="Pro residues" evidence="1">
    <location>
        <begin position="673"/>
        <end position="690"/>
    </location>
</feature>
<feature type="transmembrane region" description="Helical" evidence="2">
    <location>
        <begin position="271"/>
        <end position="289"/>
    </location>
</feature>
<evidence type="ECO:0000259" key="3">
    <source>
        <dbReference type="Pfam" id="PF05569"/>
    </source>
</evidence>
<dbReference type="CDD" id="cd07341">
    <property type="entry name" value="M56_BlaR1_MecR1_like"/>
    <property type="match status" value="1"/>
</dbReference>
<evidence type="ECO:0000256" key="2">
    <source>
        <dbReference type="SAM" id="Phobius"/>
    </source>
</evidence>
<dbReference type="PANTHER" id="PTHR34978:SF3">
    <property type="entry name" value="SLR0241 PROTEIN"/>
    <property type="match status" value="1"/>
</dbReference>
<comment type="caution">
    <text evidence="4">The sequence shown here is derived from an EMBL/GenBank/DDBJ whole genome shotgun (WGS) entry which is preliminary data.</text>
</comment>
<feature type="domain" description="Peptidase M56" evidence="3">
    <location>
        <begin position="162"/>
        <end position="261"/>
    </location>
</feature>
<feature type="transmembrane region" description="Helical" evidence="2">
    <location>
        <begin position="34"/>
        <end position="51"/>
    </location>
</feature>
<dbReference type="InterPro" id="IPR008756">
    <property type="entry name" value="Peptidase_M56"/>
</dbReference>
<feature type="region of interest" description="Disordered" evidence="1">
    <location>
        <begin position="661"/>
        <end position="726"/>
    </location>
</feature>
<proteinExistence type="predicted"/>
<protein>
    <recommendedName>
        <fullName evidence="3">Peptidase M56 domain-containing protein</fullName>
    </recommendedName>
</protein>
<dbReference type="PANTHER" id="PTHR34978">
    <property type="entry name" value="POSSIBLE SENSOR-TRANSDUCER PROTEIN BLAR"/>
    <property type="match status" value="1"/>
</dbReference>
<evidence type="ECO:0000313" key="4">
    <source>
        <dbReference type="EMBL" id="NDV43174.1"/>
    </source>
</evidence>
<organism evidence="4 5">
    <name type="scientific">Flagellimonas sediminis</name>
    <dbReference type="NCBI Taxonomy" id="2696468"/>
    <lineage>
        <taxon>Bacteria</taxon>
        <taxon>Pseudomonadati</taxon>
        <taxon>Bacteroidota</taxon>
        <taxon>Flavobacteriia</taxon>
        <taxon>Flavobacteriales</taxon>
        <taxon>Flavobacteriaceae</taxon>
        <taxon>Flagellimonas</taxon>
    </lineage>
</organism>
<feature type="compositionally biased region" description="Pro residues" evidence="1">
    <location>
        <begin position="715"/>
        <end position="724"/>
    </location>
</feature>
<sequence length="787" mass="88922">MLVFLLKSTACLVIFLAFYKLVLEKESIHQFKRFFLLGALIASFLIPAVVFTEYVEVVQQTAQTTSPITGQISDTVTGQVVTEEPYFDLEIGLWMVYVLGVIGFGFRFLRNLAQITLRIRKNPKFKENFITRVLLRQSLPPHTFFNYIFLNQKQFEEKHIPQEVLLHEETHAKQRHSLDILLIELAQVILWFNPIIYLFKYSIKLNHEFLADRAVIQGNNDHSQYQNTILSYLSHGSFEQHQSTGIANAINYSSIKKRFTVMKTNTSRKSFVLRSLLVLPLTALLLFGFSETEKVPIVKNASSETSIYPKSSHLNAVEGLSRRSIELAGLVVDSETLLPLENATILGTDGQILSKTDNRGYYAVELEVTNPGEIYFDFSVAKEGYNSIAQKEHWGDLQGNISSAMYFAMRQKKSSAKELSSLVTNPKNLDYETILTSYNRVKEDFEFHKKMDEAKKGNQNVFIQLDGHYYLVNDSWIKLNSKNDLVLIDGKTIVPAFKLNKTIKRNQITGMTPLETGQGAGFAIYTVSAQKAIDFIEIFINNNGKLLFQGKIVPLEDLKETLSKVNEHLSYDQRKKMVRSVIHVEVKTPKDVIQKVDKILSEYGAATINIVGPEASTQSSASREEMKEYNALAKKYNEMDRNHMYIQKQEVMRLKEIYGKMSKKQREDAEPFPNFPPPPPAPDAPEPPSNAPATEVTVHSPSGVVPVQEPTSTLPAPPPPPEPKSPMEHIKEMAAKGATFMHNGKEITAKEAIKVLENNKRINIDSRGSDSGKPIVKLSTEPIVIEN</sequence>
<dbReference type="AlphaFoldDB" id="A0A6I5KQK3"/>
<keyword evidence="2" id="KW-0812">Transmembrane</keyword>
<dbReference type="Proteomes" id="UP000468707">
    <property type="component" value="Unassembled WGS sequence"/>
</dbReference>
<dbReference type="EMBL" id="JAAAMI010000003">
    <property type="protein sequence ID" value="NDV43174.1"/>
    <property type="molecule type" value="Genomic_DNA"/>
</dbReference>
<dbReference type="RefSeq" id="WP_163634674.1">
    <property type="nucleotide sequence ID" value="NZ_JAAAMI010000003.1"/>
</dbReference>
<evidence type="ECO:0000256" key="1">
    <source>
        <dbReference type="SAM" id="MobiDB-lite"/>
    </source>
</evidence>
<keyword evidence="2" id="KW-0472">Membrane</keyword>
<accession>A0A6I5KQK3</accession>
<feature type="transmembrane region" description="Helical" evidence="2">
    <location>
        <begin position="6"/>
        <end position="22"/>
    </location>
</feature>
<dbReference type="InterPro" id="IPR052173">
    <property type="entry name" value="Beta-lactam_resp_regulator"/>
</dbReference>
<keyword evidence="5" id="KW-1185">Reference proteome</keyword>
<keyword evidence="2" id="KW-1133">Transmembrane helix</keyword>
<name>A0A6I5KQK3_9FLAO</name>
<reference evidence="4 5" key="1">
    <citation type="submission" date="2020-01" db="EMBL/GenBank/DDBJ databases">
        <title>Muricauda sediminis sp.nov. 40Bstr401.</title>
        <authorList>
            <person name="Xue Z."/>
            <person name="Zhu S."/>
            <person name="Ren N."/>
            <person name="Chen T."/>
            <person name="Chen X."/>
            <person name="Chen J."/>
            <person name="Yang J."/>
        </authorList>
    </citation>
    <scope>NUCLEOTIDE SEQUENCE [LARGE SCALE GENOMIC DNA]</scope>
    <source>
        <strain evidence="4 5">40Bstr401</strain>
    </source>
</reference>
<dbReference type="Pfam" id="PF05569">
    <property type="entry name" value="Peptidase_M56"/>
    <property type="match status" value="1"/>
</dbReference>
<feature type="transmembrane region" description="Helical" evidence="2">
    <location>
        <begin position="91"/>
        <end position="109"/>
    </location>
</feature>
<gene>
    <name evidence="4" type="ORF">GTK07_07520</name>
</gene>
<evidence type="ECO:0000313" key="5">
    <source>
        <dbReference type="Proteomes" id="UP000468707"/>
    </source>
</evidence>